<dbReference type="AlphaFoldDB" id="A0A327WRA3"/>
<evidence type="ECO:0000313" key="1">
    <source>
        <dbReference type="EMBL" id="RAJ93562.1"/>
    </source>
</evidence>
<organism evidence="1 2">
    <name type="scientific">Aliidiomarina maris</name>
    <dbReference type="NCBI Taxonomy" id="531312"/>
    <lineage>
        <taxon>Bacteria</taxon>
        <taxon>Pseudomonadati</taxon>
        <taxon>Pseudomonadota</taxon>
        <taxon>Gammaproteobacteria</taxon>
        <taxon>Alteromonadales</taxon>
        <taxon>Idiomarinaceae</taxon>
        <taxon>Aliidiomarina</taxon>
    </lineage>
</organism>
<gene>
    <name evidence="1" type="ORF">B0I24_11813</name>
</gene>
<dbReference type="EMBL" id="QLMD01000018">
    <property type="protein sequence ID" value="RAJ93562.1"/>
    <property type="molecule type" value="Genomic_DNA"/>
</dbReference>
<sequence length="146" mass="15996">MRAAYNLTAVFPLKWSGQNMARLNATGVITALLTLWLALPVQANQQLSAPLKSLIEREAMGSIHAQAFDQKAQSSVLEQVGYGNHMYLLQQGTGNRIVALQHGVDLTANIIQVGTDNHVQLAQYGDGRQITVEQFGHRAAVLIEQY</sequence>
<dbReference type="Proteomes" id="UP000249203">
    <property type="component" value="Unassembled WGS sequence"/>
</dbReference>
<accession>A0A327WRA3</accession>
<reference evidence="1 2" key="1">
    <citation type="submission" date="2018-06" db="EMBL/GenBank/DDBJ databases">
        <title>Genomic Encyclopedia of Type Strains, Phase III (KMG-III): the genomes of soil and plant-associated and newly described type strains.</title>
        <authorList>
            <person name="Whitman W."/>
        </authorList>
    </citation>
    <scope>NUCLEOTIDE SEQUENCE [LARGE SCALE GENOMIC DNA]</scope>
    <source>
        <strain evidence="1 2">CGMCC 1.15366</strain>
    </source>
</reference>
<comment type="caution">
    <text evidence="1">The sequence shown here is derived from an EMBL/GenBank/DDBJ whole genome shotgun (WGS) entry which is preliminary data.</text>
</comment>
<evidence type="ECO:0000313" key="2">
    <source>
        <dbReference type="Proteomes" id="UP000249203"/>
    </source>
</evidence>
<proteinExistence type="predicted"/>
<protein>
    <submittedName>
        <fullName evidence="1">Curlin associated repeat-containing protein</fullName>
    </submittedName>
</protein>
<name>A0A327WRA3_9GAMM</name>